<reference evidence="2" key="2">
    <citation type="submission" date="2016-06" db="EMBL/GenBank/DDBJ databases">
        <title>The genome of a short-lived fish provides insights into sex chromosome evolution and the genetic control of aging.</title>
        <authorList>
            <person name="Reichwald K."/>
            <person name="Felder M."/>
            <person name="Petzold A."/>
            <person name="Koch P."/>
            <person name="Groth M."/>
            <person name="Platzer M."/>
        </authorList>
    </citation>
    <scope>NUCLEOTIDE SEQUENCE</scope>
    <source>
        <tissue evidence="2">Brain</tissue>
    </source>
</reference>
<dbReference type="Pfam" id="PF09004">
    <property type="entry name" value="ALKBH8_N"/>
    <property type="match status" value="1"/>
</dbReference>
<organism evidence="2">
    <name type="scientific">Nothobranchius korthausae</name>
    <dbReference type="NCBI Taxonomy" id="1143690"/>
    <lineage>
        <taxon>Eukaryota</taxon>
        <taxon>Metazoa</taxon>
        <taxon>Chordata</taxon>
        <taxon>Craniata</taxon>
        <taxon>Vertebrata</taxon>
        <taxon>Euteleostomi</taxon>
        <taxon>Actinopterygii</taxon>
        <taxon>Neopterygii</taxon>
        <taxon>Teleostei</taxon>
        <taxon>Neoteleostei</taxon>
        <taxon>Acanthomorphata</taxon>
        <taxon>Ovalentaria</taxon>
        <taxon>Atherinomorphae</taxon>
        <taxon>Cyprinodontiformes</taxon>
        <taxon>Nothobranchiidae</taxon>
        <taxon>Nothobranchius</taxon>
    </lineage>
</organism>
<gene>
    <name evidence="2" type="primary">Nfu_g_1_025730</name>
</gene>
<dbReference type="SUPFAM" id="SSF56672">
    <property type="entry name" value="DNA/RNA polymerases"/>
    <property type="match status" value="1"/>
</dbReference>
<proteinExistence type="predicted"/>
<dbReference type="AlphaFoldDB" id="A0A1A8FKB4"/>
<protein>
    <recommendedName>
        <fullName evidence="1">Reverse transcriptase domain-containing protein</fullName>
    </recommendedName>
</protein>
<dbReference type="PANTHER" id="PTHR33332">
    <property type="entry name" value="REVERSE TRANSCRIPTASE DOMAIN-CONTAINING PROTEIN"/>
    <property type="match status" value="1"/>
</dbReference>
<dbReference type="GO" id="GO:0016706">
    <property type="term" value="F:2-oxoglutarate-dependent dioxygenase activity"/>
    <property type="evidence" value="ECO:0007669"/>
    <property type="project" value="InterPro"/>
</dbReference>
<feature type="domain" description="Reverse transcriptase" evidence="1">
    <location>
        <begin position="1"/>
        <end position="170"/>
    </location>
</feature>
<sequence length="220" mass="24834">MDFSSAFNTVDTSILLEQLSDLHLHTTLLLWIHNFLKDRPQQVFLRGFKSTKSVISIGLPQGCVLSPVLFSVYTNNIRCHSERMALYKYADDMALVASVKTSEDLSKYQQAVSNLVQTFGDFHLGLNISKTKEMCCGAVSEADTSLFKPLSIQGQPVEQVQSFRYLGTETDDHLSFANHSNDVYKKALQRLHLLRKLRALNVNKDILTIVYKSLIESTLT</sequence>
<evidence type="ECO:0000259" key="1">
    <source>
        <dbReference type="PROSITE" id="PS50878"/>
    </source>
</evidence>
<dbReference type="GO" id="GO:0008168">
    <property type="term" value="F:methyltransferase activity"/>
    <property type="evidence" value="ECO:0007669"/>
    <property type="project" value="InterPro"/>
</dbReference>
<evidence type="ECO:0000313" key="2">
    <source>
        <dbReference type="EMBL" id="SBQ59268.1"/>
    </source>
</evidence>
<reference evidence="2" key="1">
    <citation type="submission" date="2016-05" db="EMBL/GenBank/DDBJ databases">
        <authorList>
            <person name="Lavstsen T."/>
            <person name="Jespersen J.S."/>
        </authorList>
    </citation>
    <scope>NUCLEOTIDE SEQUENCE</scope>
    <source>
        <tissue evidence="2">Brain</tissue>
    </source>
</reference>
<name>A0A1A8FKB4_9TELE</name>
<dbReference type="InterPro" id="IPR000477">
    <property type="entry name" value="RT_dom"/>
</dbReference>
<dbReference type="EMBL" id="HAEB01012741">
    <property type="protein sequence ID" value="SBQ59268.1"/>
    <property type="molecule type" value="Transcribed_RNA"/>
</dbReference>
<dbReference type="Pfam" id="PF00078">
    <property type="entry name" value="RVT_1"/>
    <property type="match status" value="1"/>
</dbReference>
<accession>A0A1A8FKB4</accession>
<dbReference type="PROSITE" id="PS50878">
    <property type="entry name" value="RT_POL"/>
    <property type="match status" value="1"/>
</dbReference>
<dbReference type="InterPro" id="IPR043502">
    <property type="entry name" value="DNA/RNA_pol_sf"/>
</dbReference>
<feature type="non-terminal residue" evidence="2">
    <location>
        <position position="220"/>
    </location>
</feature>
<dbReference type="InterPro" id="IPR015095">
    <property type="entry name" value="AlkB_hom8_N"/>
</dbReference>